<organism evidence="2 3">
    <name type="scientific">Desulfopila aestuarii DSM 18488</name>
    <dbReference type="NCBI Taxonomy" id="1121416"/>
    <lineage>
        <taxon>Bacteria</taxon>
        <taxon>Pseudomonadati</taxon>
        <taxon>Thermodesulfobacteriota</taxon>
        <taxon>Desulfobulbia</taxon>
        <taxon>Desulfobulbales</taxon>
        <taxon>Desulfocapsaceae</taxon>
        <taxon>Desulfopila</taxon>
    </lineage>
</organism>
<accession>A0A1M7Y0S7</accession>
<dbReference type="EMBL" id="FRFE01000004">
    <property type="protein sequence ID" value="SHO45287.1"/>
    <property type="molecule type" value="Genomic_DNA"/>
</dbReference>
<dbReference type="Proteomes" id="UP000184603">
    <property type="component" value="Unassembled WGS sequence"/>
</dbReference>
<gene>
    <name evidence="2" type="ORF">SAMN02745220_01022</name>
</gene>
<dbReference type="STRING" id="1121416.SAMN02745220_01022"/>
<proteinExistence type="predicted"/>
<evidence type="ECO:0000313" key="2">
    <source>
        <dbReference type="EMBL" id="SHO45287.1"/>
    </source>
</evidence>
<evidence type="ECO:0000256" key="1">
    <source>
        <dbReference type="SAM" id="MobiDB-lite"/>
    </source>
</evidence>
<reference evidence="2 3" key="1">
    <citation type="submission" date="2016-12" db="EMBL/GenBank/DDBJ databases">
        <authorList>
            <person name="Song W.-J."/>
            <person name="Kurnit D.M."/>
        </authorList>
    </citation>
    <scope>NUCLEOTIDE SEQUENCE [LARGE SCALE GENOMIC DNA]</scope>
    <source>
        <strain evidence="2 3">DSM 18488</strain>
    </source>
</reference>
<protein>
    <submittedName>
        <fullName evidence="2">Uncharacterized protein</fullName>
    </submittedName>
</protein>
<sequence>MVQRTVPINGQQPQPTTEKTTMAQTENVNPIKFRKSCLEISIHGVIKAIEQIRSERGDFYANTVIIPAEGLLHKPTQLVVYSHRPLGEEESVVDTTITVRPSFRNNNGKWFFNCSLWKEKAAH</sequence>
<feature type="region of interest" description="Disordered" evidence="1">
    <location>
        <begin position="1"/>
        <end position="22"/>
    </location>
</feature>
<keyword evidence="3" id="KW-1185">Reference proteome</keyword>
<evidence type="ECO:0000313" key="3">
    <source>
        <dbReference type="Proteomes" id="UP000184603"/>
    </source>
</evidence>
<name>A0A1M7Y0S7_9BACT</name>
<dbReference type="AlphaFoldDB" id="A0A1M7Y0S7"/>